<feature type="non-terminal residue" evidence="1">
    <location>
        <position position="1"/>
    </location>
</feature>
<name>A0A382QLM0_9ZZZZ</name>
<evidence type="ECO:0000313" key="1">
    <source>
        <dbReference type="EMBL" id="SVC85825.1"/>
    </source>
</evidence>
<dbReference type="EMBL" id="UINC01115069">
    <property type="protein sequence ID" value="SVC85825.1"/>
    <property type="molecule type" value="Genomic_DNA"/>
</dbReference>
<organism evidence="1">
    <name type="scientific">marine metagenome</name>
    <dbReference type="NCBI Taxonomy" id="408172"/>
    <lineage>
        <taxon>unclassified sequences</taxon>
        <taxon>metagenomes</taxon>
        <taxon>ecological metagenomes</taxon>
    </lineage>
</organism>
<dbReference type="InterPro" id="IPR027417">
    <property type="entry name" value="P-loop_NTPase"/>
</dbReference>
<reference evidence="1" key="1">
    <citation type="submission" date="2018-05" db="EMBL/GenBank/DDBJ databases">
        <authorList>
            <person name="Lanie J.A."/>
            <person name="Ng W.-L."/>
            <person name="Kazmierczak K.M."/>
            <person name="Andrzejewski T.M."/>
            <person name="Davidsen T.M."/>
            <person name="Wayne K.J."/>
            <person name="Tettelin H."/>
            <person name="Glass J.I."/>
            <person name="Rusch D."/>
            <person name="Podicherti R."/>
            <person name="Tsui H.-C.T."/>
            <person name="Winkler M.E."/>
        </authorList>
    </citation>
    <scope>NUCLEOTIDE SEQUENCE</scope>
</reference>
<dbReference type="SUPFAM" id="SSF52540">
    <property type="entry name" value="P-loop containing nucleoside triphosphate hydrolases"/>
    <property type="match status" value="1"/>
</dbReference>
<proteinExistence type="predicted"/>
<gene>
    <name evidence="1" type="ORF">METZ01_LOCUS338679</name>
</gene>
<sequence>TLNRHLSNDIRQDLYGKHANSKNILGNHDIGDVVEKIEPLSLEEIFDLWAPDLNYKEVVIKEKDLKNLFDKTGIGKAHFKSAFTDFNHIMFKVNGDLKTLKDYLLTSKLKSESSSDSKVNDAKAREWAKKWYHEVEVLLETRLSDHKACIVLINRLRYLEGSLPRKLVLDEKEFLRQLSHSLPRKELEEVLDDLEKRISGEESEQLFYYDMALFDEVQDLPPQAVVLISYLTRNRDHPHDLMFVGDHAQALNYDDFRWNRFFGDAKELGKDLREQIPEEHPEKHAHHLLHLDELHTREEEIYKLKQNHRNPKIIVESMIRATEWNPLGEKG</sequence>
<dbReference type="AlphaFoldDB" id="A0A382QLM0"/>
<feature type="non-terminal residue" evidence="1">
    <location>
        <position position="331"/>
    </location>
</feature>
<accession>A0A382QLM0</accession>
<dbReference type="Gene3D" id="3.40.50.300">
    <property type="entry name" value="P-loop containing nucleotide triphosphate hydrolases"/>
    <property type="match status" value="1"/>
</dbReference>
<protein>
    <submittedName>
        <fullName evidence="1">Uncharacterized protein</fullName>
    </submittedName>
</protein>